<keyword evidence="2" id="KW-1185">Reference proteome</keyword>
<evidence type="ECO:0000313" key="2">
    <source>
        <dbReference type="Proteomes" id="UP000744676"/>
    </source>
</evidence>
<accession>A0ACB6V7Y7</accession>
<organism evidence="1 2">
    <name type="scientific">Geotrichum galactomycetum</name>
    <dbReference type="NCBI Taxonomy" id="27317"/>
    <lineage>
        <taxon>Eukaryota</taxon>
        <taxon>Fungi</taxon>
        <taxon>Dikarya</taxon>
        <taxon>Ascomycota</taxon>
        <taxon>Saccharomycotina</taxon>
        <taxon>Dipodascomycetes</taxon>
        <taxon>Dipodascales</taxon>
        <taxon>Dipodascaceae</taxon>
        <taxon>Geotrichum</taxon>
    </lineage>
</organism>
<dbReference type="Proteomes" id="UP000744676">
    <property type="component" value="Unassembled WGS sequence"/>
</dbReference>
<reference evidence="1 2" key="1">
    <citation type="journal article" date="2020" name="Front. Microbiol.">
        <title>Phenotypic and Genetic Characterization of the Cheese Ripening Yeast Geotrichum candidum.</title>
        <authorList>
            <person name="Perkins V."/>
            <person name="Vignola S."/>
            <person name="Lessard M.H."/>
            <person name="Plante P.L."/>
            <person name="Corbeil J."/>
            <person name="Dugat-Bony E."/>
            <person name="Frenette M."/>
            <person name="Labrie S."/>
        </authorList>
    </citation>
    <scope>NUCLEOTIDE SEQUENCE [LARGE SCALE GENOMIC DNA]</scope>
    <source>
        <strain evidence="1 2">LMA-1147</strain>
    </source>
</reference>
<protein>
    <submittedName>
        <fullName evidence="1">Uncharacterized protein</fullName>
    </submittedName>
</protein>
<name>A0ACB6V7Y7_9ASCO</name>
<proteinExistence type="predicted"/>
<comment type="caution">
    <text evidence="1">The sequence shown here is derived from an EMBL/GenBank/DDBJ whole genome shotgun (WGS) entry which is preliminary data.</text>
</comment>
<dbReference type="EMBL" id="QVQA01000017">
    <property type="protein sequence ID" value="KAF5100842.1"/>
    <property type="molecule type" value="Genomic_DNA"/>
</dbReference>
<gene>
    <name evidence="1" type="ORF">D0Z00_001111</name>
</gene>
<evidence type="ECO:0000313" key="1">
    <source>
        <dbReference type="EMBL" id="KAF5100842.1"/>
    </source>
</evidence>
<sequence length="288" mass="30963">MGKSGAFTYGTMGSGPTEAGNVLSFGATIYGYATGWTSLASDYTVYMNKRVSRPKIYLSVLGGLNFPLILTMTLGAACATGTVSTPSFAENYEKNSIGGLFFSILVDNSLHGFGQFCVVLLALSTVSNNTPNLYSFGLSIQSLWDKFKLIPRIVWTVVAAGASLAISIPGYIYFEVIIDNFMNLIGYWLAIYSAISLSEHFFYKKGFSGYNPDAYDTPSLLPVGLAAGFAFACGIAGAILGMNQIWWQGPLAGKIGEFGGDIGSILGFSFAFVAFNLTRKFELNRFGR</sequence>